<comment type="caution">
    <text evidence="1">The sequence shown here is derived from an EMBL/GenBank/DDBJ whole genome shotgun (WGS) entry which is preliminary data.</text>
</comment>
<evidence type="ECO:0000313" key="1">
    <source>
        <dbReference type="EMBL" id="PKT69269.1"/>
    </source>
</evidence>
<gene>
    <name evidence="1" type="ORF">CW362_30585</name>
</gene>
<dbReference type="EMBL" id="PJOS01000080">
    <property type="protein sequence ID" value="PKT69269.1"/>
    <property type="molecule type" value="Genomic_DNA"/>
</dbReference>
<accession>A0A2I0SH99</accession>
<dbReference type="Proteomes" id="UP000236178">
    <property type="component" value="Unassembled WGS sequence"/>
</dbReference>
<protein>
    <submittedName>
        <fullName evidence="1">Uncharacterized protein</fullName>
    </submittedName>
</protein>
<keyword evidence="2" id="KW-1185">Reference proteome</keyword>
<sequence length="111" mass="11818">MYAYVTLYPEVVRAGSLRNVLRAAADRAGHGLVVGLTSSPGWRYVAARVESDGHRANAHMALSERCFIVDCGIGDVRMASGSTPDLTAVVETLHSWLRAPGSGNSSRSSPF</sequence>
<organism evidence="1 2">
    <name type="scientific">Streptomyces populi</name>
    <dbReference type="NCBI Taxonomy" id="2058924"/>
    <lineage>
        <taxon>Bacteria</taxon>
        <taxon>Bacillati</taxon>
        <taxon>Actinomycetota</taxon>
        <taxon>Actinomycetes</taxon>
        <taxon>Kitasatosporales</taxon>
        <taxon>Streptomycetaceae</taxon>
        <taxon>Streptomyces</taxon>
    </lineage>
</organism>
<reference evidence="1 2" key="1">
    <citation type="submission" date="2017-12" db="EMBL/GenBank/DDBJ databases">
        <title>Streptomyces populusis sp. nov., a novel endophytic actinobacterium isolated from stems of Populus adenopoda Maxim.</title>
        <authorList>
            <person name="Wang Z."/>
        </authorList>
    </citation>
    <scope>NUCLEOTIDE SEQUENCE [LARGE SCALE GENOMIC DNA]</scope>
    <source>
        <strain evidence="1 2">A249</strain>
    </source>
</reference>
<name>A0A2I0SH99_9ACTN</name>
<evidence type="ECO:0000313" key="2">
    <source>
        <dbReference type="Proteomes" id="UP000236178"/>
    </source>
</evidence>
<dbReference type="AlphaFoldDB" id="A0A2I0SH99"/>
<proteinExistence type="predicted"/>
<dbReference type="OrthoDB" id="3378006at2"/>